<dbReference type="GO" id="GO:0008234">
    <property type="term" value="F:cysteine-type peptidase activity"/>
    <property type="evidence" value="ECO:0007669"/>
    <property type="project" value="UniProtKB-KW"/>
</dbReference>
<dbReference type="PRINTS" id="PR00705">
    <property type="entry name" value="PAPAIN"/>
</dbReference>
<keyword evidence="4" id="KW-0378">Hydrolase</keyword>
<dbReference type="CDD" id="cd02248">
    <property type="entry name" value="Peptidase_C1A"/>
    <property type="match status" value="1"/>
</dbReference>
<reference evidence="11" key="2">
    <citation type="submission" date="2020-08" db="EMBL/GenBank/DDBJ databases">
        <title>Plant Genome Project.</title>
        <authorList>
            <person name="Zhang R.-G."/>
        </authorList>
    </citation>
    <scope>NUCLEOTIDE SEQUENCE</scope>
    <source>
        <strain evidence="11">Huo1</strain>
        <tissue evidence="11">Leaf</tissue>
    </source>
</reference>
<dbReference type="Pfam" id="PF08246">
    <property type="entry name" value="Inhibitor_I29"/>
    <property type="match status" value="1"/>
</dbReference>
<evidence type="ECO:0000256" key="2">
    <source>
        <dbReference type="ARBA" id="ARBA00022670"/>
    </source>
</evidence>
<evidence type="ECO:0008006" key="13">
    <source>
        <dbReference type="Google" id="ProtNLM"/>
    </source>
</evidence>
<dbReference type="InterPro" id="IPR039417">
    <property type="entry name" value="Peptidase_C1A_papain-like"/>
</dbReference>
<feature type="region of interest" description="Disordered" evidence="7">
    <location>
        <begin position="374"/>
        <end position="433"/>
    </location>
</feature>
<dbReference type="SMART" id="SM00848">
    <property type="entry name" value="Inhibitor_I29"/>
    <property type="match status" value="1"/>
</dbReference>
<evidence type="ECO:0000313" key="12">
    <source>
        <dbReference type="Proteomes" id="UP000298416"/>
    </source>
</evidence>
<protein>
    <recommendedName>
        <fullName evidence="13">KDEL-tailed cysteine endopeptidase</fullName>
    </recommendedName>
</protein>
<dbReference type="FunFam" id="3.90.70.10:FF:000023">
    <property type="entry name" value="Senescence-specific cysteine protease SAG39"/>
    <property type="match status" value="1"/>
</dbReference>
<dbReference type="PROSITE" id="PS00640">
    <property type="entry name" value="THIOL_PROTEASE_ASN"/>
    <property type="match status" value="1"/>
</dbReference>
<feature type="compositionally biased region" description="Acidic residues" evidence="7">
    <location>
        <begin position="395"/>
        <end position="407"/>
    </location>
</feature>
<dbReference type="SMART" id="SM00645">
    <property type="entry name" value="Pept_C1"/>
    <property type="match status" value="1"/>
</dbReference>
<dbReference type="Proteomes" id="UP000298416">
    <property type="component" value="Unassembled WGS sequence"/>
</dbReference>
<dbReference type="PROSITE" id="PS00139">
    <property type="entry name" value="THIOL_PROTEASE_CYS"/>
    <property type="match status" value="1"/>
</dbReference>
<dbReference type="PROSITE" id="PS00639">
    <property type="entry name" value="THIOL_PROTEASE_HIS"/>
    <property type="match status" value="1"/>
</dbReference>
<evidence type="ECO:0000259" key="10">
    <source>
        <dbReference type="SMART" id="SM00848"/>
    </source>
</evidence>
<feature type="compositionally biased region" description="Basic and acidic residues" evidence="7">
    <location>
        <begin position="382"/>
        <end position="394"/>
    </location>
</feature>
<organism evidence="11">
    <name type="scientific">Salvia splendens</name>
    <name type="common">Scarlet sage</name>
    <dbReference type="NCBI Taxonomy" id="180675"/>
    <lineage>
        <taxon>Eukaryota</taxon>
        <taxon>Viridiplantae</taxon>
        <taxon>Streptophyta</taxon>
        <taxon>Embryophyta</taxon>
        <taxon>Tracheophyta</taxon>
        <taxon>Spermatophyta</taxon>
        <taxon>Magnoliopsida</taxon>
        <taxon>eudicotyledons</taxon>
        <taxon>Gunneridae</taxon>
        <taxon>Pentapetalae</taxon>
        <taxon>asterids</taxon>
        <taxon>lamiids</taxon>
        <taxon>Lamiales</taxon>
        <taxon>Lamiaceae</taxon>
        <taxon>Nepetoideae</taxon>
        <taxon>Mentheae</taxon>
        <taxon>Salviinae</taxon>
        <taxon>Salvia</taxon>
        <taxon>Salvia subgen. Calosphace</taxon>
        <taxon>core Calosphace</taxon>
    </lineage>
</organism>
<sequence length="433" mass="48403">MNKFFLATLLLLVIIGLVECFDFHEAELETEERLWDLYERWWSHHTVSRSIHDKQKRYNVFKANAHYINDFNKMDKPYKLKLNKFADMTNHEFKSVYAGSKVSHNRMFQGAPHANGSFMYEDVHDAPTSVDWRKKGAVTAVKDQGNCGSCWAFSTVVAVEGINYIKTKKLVSLSEQELVDCDIDENQGCNGGLMEAAFDFIQKNGGLTTESIYPYTAKDGKCDKKKVNAPVVSIDGHENVPVNNEDALLKAVVNQPVSVAIEAGGRDFQFYSEGVYAGECGTDLDHGVALVGYGTTLDGTKYWIVRNSWGADWGEKGYVRMQRGIAKKHGQCGIAMEASYPIKKSSNNPGDDEDESTTNKDELYSIYLTYTDTSTVSSTSRETAKGQEEAHRESDEGEEDASAEESEGSSSRESSPELPKRISRRPAKLDDYV</sequence>
<evidence type="ECO:0000313" key="11">
    <source>
        <dbReference type="EMBL" id="KAG6404299.1"/>
    </source>
</evidence>
<keyword evidence="6" id="KW-1015">Disulfide bond</keyword>
<dbReference type="InterPro" id="IPR025660">
    <property type="entry name" value="Pept_his_AS"/>
</dbReference>
<keyword evidence="12" id="KW-1185">Reference proteome</keyword>
<name>A0A8X8X122_SALSN</name>
<evidence type="ECO:0000256" key="3">
    <source>
        <dbReference type="ARBA" id="ARBA00022729"/>
    </source>
</evidence>
<keyword evidence="3 8" id="KW-0732">Signal</keyword>
<dbReference type="SUPFAM" id="SSF54001">
    <property type="entry name" value="Cysteine proteinases"/>
    <property type="match status" value="1"/>
</dbReference>
<dbReference type="InterPro" id="IPR013201">
    <property type="entry name" value="Prot_inhib_I29"/>
</dbReference>
<keyword evidence="5" id="KW-0788">Thiol protease</keyword>
<dbReference type="AlphaFoldDB" id="A0A8X8X122"/>
<comment type="caution">
    <text evidence="11">The sequence shown here is derived from an EMBL/GenBank/DDBJ whole genome shotgun (WGS) entry which is preliminary data.</text>
</comment>
<dbReference type="InterPro" id="IPR000668">
    <property type="entry name" value="Peptidase_C1A_C"/>
</dbReference>
<dbReference type="GO" id="GO:0006508">
    <property type="term" value="P:proteolysis"/>
    <property type="evidence" value="ECO:0007669"/>
    <property type="project" value="UniProtKB-KW"/>
</dbReference>
<evidence type="ECO:0000259" key="9">
    <source>
        <dbReference type="SMART" id="SM00645"/>
    </source>
</evidence>
<evidence type="ECO:0000256" key="8">
    <source>
        <dbReference type="SAM" id="SignalP"/>
    </source>
</evidence>
<dbReference type="InterPro" id="IPR038765">
    <property type="entry name" value="Papain-like_cys_pep_sf"/>
</dbReference>
<evidence type="ECO:0000256" key="1">
    <source>
        <dbReference type="ARBA" id="ARBA00008455"/>
    </source>
</evidence>
<evidence type="ECO:0000256" key="5">
    <source>
        <dbReference type="ARBA" id="ARBA00022807"/>
    </source>
</evidence>
<dbReference type="Gene3D" id="3.90.70.10">
    <property type="entry name" value="Cysteine proteinases"/>
    <property type="match status" value="1"/>
</dbReference>
<dbReference type="InterPro" id="IPR025661">
    <property type="entry name" value="Pept_asp_AS"/>
</dbReference>
<accession>A0A8X8X122</accession>
<evidence type="ECO:0000256" key="6">
    <source>
        <dbReference type="ARBA" id="ARBA00023157"/>
    </source>
</evidence>
<dbReference type="EMBL" id="PNBA02000013">
    <property type="protein sequence ID" value="KAG6404299.1"/>
    <property type="molecule type" value="Genomic_DNA"/>
</dbReference>
<feature type="chain" id="PRO_5036473783" description="KDEL-tailed cysteine endopeptidase" evidence="8">
    <location>
        <begin position="21"/>
        <end position="433"/>
    </location>
</feature>
<evidence type="ECO:0000256" key="4">
    <source>
        <dbReference type="ARBA" id="ARBA00022801"/>
    </source>
</evidence>
<dbReference type="InterPro" id="IPR013128">
    <property type="entry name" value="Peptidase_C1A"/>
</dbReference>
<comment type="similarity">
    <text evidence="1">Belongs to the peptidase C1 family.</text>
</comment>
<keyword evidence="2" id="KW-0645">Protease</keyword>
<feature type="domain" description="Cathepsin propeptide inhibitor" evidence="10">
    <location>
        <begin position="38"/>
        <end position="93"/>
    </location>
</feature>
<feature type="domain" description="Peptidase C1A papain C-terminal" evidence="9">
    <location>
        <begin position="126"/>
        <end position="342"/>
    </location>
</feature>
<dbReference type="PANTHER" id="PTHR12411">
    <property type="entry name" value="CYSTEINE PROTEASE FAMILY C1-RELATED"/>
    <property type="match status" value="1"/>
</dbReference>
<dbReference type="Pfam" id="PF00112">
    <property type="entry name" value="Peptidase_C1"/>
    <property type="match status" value="1"/>
</dbReference>
<feature type="signal peptide" evidence="8">
    <location>
        <begin position="1"/>
        <end position="20"/>
    </location>
</feature>
<evidence type="ECO:0000256" key="7">
    <source>
        <dbReference type="SAM" id="MobiDB-lite"/>
    </source>
</evidence>
<gene>
    <name evidence="11" type="ORF">SASPL_136545</name>
</gene>
<feature type="region of interest" description="Disordered" evidence="7">
    <location>
        <begin position="340"/>
        <end position="360"/>
    </location>
</feature>
<proteinExistence type="inferred from homology"/>
<dbReference type="InterPro" id="IPR000169">
    <property type="entry name" value="Pept_cys_AS"/>
</dbReference>
<reference evidence="11" key="1">
    <citation type="submission" date="2018-01" db="EMBL/GenBank/DDBJ databases">
        <authorList>
            <person name="Mao J.F."/>
        </authorList>
    </citation>
    <scope>NUCLEOTIDE SEQUENCE</scope>
    <source>
        <strain evidence="11">Huo1</strain>
        <tissue evidence="11">Leaf</tissue>
    </source>
</reference>